<name>M3D729_SPHMS</name>
<feature type="compositionally biased region" description="Basic and acidic residues" evidence="1">
    <location>
        <begin position="134"/>
        <end position="161"/>
    </location>
</feature>
<accession>M3D729</accession>
<feature type="compositionally biased region" description="Basic and acidic residues" evidence="1">
    <location>
        <begin position="212"/>
        <end position="230"/>
    </location>
</feature>
<dbReference type="InterPro" id="IPR046331">
    <property type="entry name" value="GPAM1-like"/>
</dbReference>
<organism evidence="3 4">
    <name type="scientific">Sphaerulina musiva (strain SO2202)</name>
    <name type="common">Poplar stem canker fungus</name>
    <name type="synonym">Septoria musiva</name>
    <dbReference type="NCBI Taxonomy" id="692275"/>
    <lineage>
        <taxon>Eukaryota</taxon>
        <taxon>Fungi</taxon>
        <taxon>Dikarya</taxon>
        <taxon>Ascomycota</taxon>
        <taxon>Pezizomycotina</taxon>
        <taxon>Dothideomycetes</taxon>
        <taxon>Dothideomycetidae</taxon>
        <taxon>Mycosphaerellales</taxon>
        <taxon>Mycosphaerellaceae</taxon>
        <taxon>Sphaerulina</taxon>
    </lineage>
</organism>
<dbReference type="GeneID" id="27905186"/>
<feature type="compositionally biased region" description="Basic and acidic residues" evidence="1">
    <location>
        <begin position="184"/>
        <end position="195"/>
    </location>
</feature>
<evidence type="ECO:0000256" key="1">
    <source>
        <dbReference type="SAM" id="MobiDB-lite"/>
    </source>
</evidence>
<proteinExistence type="predicted"/>
<dbReference type="Pfam" id="PF12572">
    <property type="entry name" value="DUF3752"/>
    <property type="match status" value="1"/>
</dbReference>
<protein>
    <recommendedName>
        <fullName evidence="2">DUF3752 domain-containing protein</fullName>
    </recommendedName>
</protein>
<gene>
    <name evidence="3" type="ORF">SEPMUDRAFT_163334</name>
</gene>
<keyword evidence="4" id="KW-1185">Reference proteome</keyword>
<dbReference type="HOGENOM" id="CLU_067132_0_0_1"/>
<dbReference type="Proteomes" id="UP000016931">
    <property type="component" value="Unassembled WGS sequence"/>
</dbReference>
<sequence>MSSDFAPDLPPHLLAKRKRRQEEDARDDVATASGAKRAASPDEPEKRRKIGPALPVPQDSPPAGETKSRKVAGPAPPPAPLDERPPEPLAPQADDDDDSSDDDDGFGPALPSAATATSTFANNKDDDDDQNEEPEVKVKRDEWMMMPPKQDDLAARLDPLKARPTKFAGKGASKGDTDNSTWHETPEQKQKRLQDEMMGISSKPAGGIARVEPGKSAKAKKDEVAHRLVNEQRGPSLMEQHAKTKGPEAVDDDPSKRAFDREKDMGTGGRISSSQKKQMLDKAAGFAGKFAGGSYL</sequence>
<dbReference type="STRING" id="692275.M3D729"/>
<dbReference type="EMBL" id="KB456263">
    <property type="protein sequence ID" value="EMF13684.1"/>
    <property type="molecule type" value="Genomic_DNA"/>
</dbReference>
<feature type="compositionally biased region" description="Basic and acidic residues" evidence="1">
    <location>
        <begin position="20"/>
        <end position="29"/>
    </location>
</feature>
<feature type="domain" description="DUF3752" evidence="2">
    <location>
        <begin position="147"/>
        <end position="290"/>
    </location>
</feature>
<dbReference type="eggNOG" id="ENOG502RXM1">
    <property type="taxonomic scope" value="Eukaryota"/>
</dbReference>
<evidence type="ECO:0000259" key="2">
    <source>
        <dbReference type="Pfam" id="PF12572"/>
    </source>
</evidence>
<feature type="region of interest" description="Disordered" evidence="1">
    <location>
        <begin position="1"/>
        <end position="278"/>
    </location>
</feature>
<dbReference type="InterPro" id="IPR022226">
    <property type="entry name" value="DUF3752"/>
</dbReference>
<feature type="compositionally biased region" description="Basic and acidic residues" evidence="1">
    <location>
        <begin position="240"/>
        <end position="265"/>
    </location>
</feature>
<dbReference type="OMA" id="NKAADFG"/>
<dbReference type="PANTHER" id="PTHR46370">
    <property type="entry name" value="GPALPP MOTIFS-CONTAINING PROTEIN 1"/>
    <property type="match status" value="1"/>
</dbReference>
<evidence type="ECO:0000313" key="3">
    <source>
        <dbReference type="EMBL" id="EMF13684.1"/>
    </source>
</evidence>
<dbReference type="AlphaFoldDB" id="M3D729"/>
<dbReference type="PANTHER" id="PTHR46370:SF1">
    <property type="entry name" value="GPALPP MOTIFS-CONTAINING PROTEIN 1"/>
    <property type="match status" value="1"/>
</dbReference>
<feature type="compositionally biased region" description="Acidic residues" evidence="1">
    <location>
        <begin position="93"/>
        <end position="105"/>
    </location>
</feature>
<dbReference type="RefSeq" id="XP_016761805.1">
    <property type="nucleotide sequence ID" value="XM_016908049.1"/>
</dbReference>
<dbReference type="OrthoDB" id="73491at2759"/>
<reference evidence="3 4" key="1">
    <citation type="journal article" date="2012" name="PLoS Pathog.">
        <title>Diverse lifestyles and strategies of plant pathogenesis encoded in the genomes of eighteen Dothideomycetes fungi.</title>
        <authorList>
            <person name="Ohm R.A."/>
            <person name="Feau N."/>
            <person name="Henrissat B."/>
            <person name="Schoch C.L."/>
            <person name="Horwitz B.A."/>
            <person name="Barry K.W."/>
            <person name="Condon B.J."/>
            <person name="Copeland A.C."/>
            <person name="Dhillon B."/>
            <person name="Glaser F."/>
            <person name="Hesse C.N."/>
            <person name="Kosti I."/>
            <person name="LaButti K."/>
            <person name="Lindquist E.A."/>
            <person name="Lucas S."/>
            <person name="Salamov A.A."/>
            <person name="Bradshaw R.E."/>
            <person name="Ciuffetti L."/>
            <person name="Hamelin R.C."/>
            <person name="Kema G.H.J."/>
            <person name="Lawrence C."/>
            <person name="Scott J.A."/>
            <person name="Spatafora J.W."/>
            <person name="Turgeon B.G."/>
            <person name="de Wit P.J.G.M."/>
            <person name="Zhong S."/>
            <person name="Goodwin S.B."/>
            <person name="Grigoriev I.V."/>
        </authorList>
    </citation>
    <scope>NUCLEOTIDE SEQUENCE [LARGE SCALE GENOMIC DNA]</scope>
    <source>
        <strain evidence="3 4">SO2202</strain>
    </source>
</reference>
<evidence type="ECO:0000313" key="4">
    <source>
        <dbReference type="Proteomes" id="UP000016931"/>
    </source>
</evidence>